<protein>
    <submittedName>
        <fullName evidence="3">Osmoprotectant transport system substrate-binding protein</fullName>
    </submittedName>
</protein>
<dbReference type="SUPFAM" id="SSF53850">
    <property type="entry name" value="Periplasmic binding protein-like II"/>
    <property type="match status" value="1"/>
</dbReference>
<keyword evidence="4" id="KW-1185">Reference proteome</keyword>
<reference evidence="3 4" key="1">
    <citation type="submission" date="2016-10" db="EMBL/GenBank/DDBJ databases">
        <authorList>
            <person name="de Groot N.N."/>
        </authorList>
    </citation>
    <scope>NUCLEOTIDE SEQUENCE [LARGE SCALE GENOMIC DNA]</scope>
    <source>
        <strain evidence="3 4">CGMCC 1.6134</strain>
    </source>
</reference>
<dbReference type="Proteomes" id="UP000199668">
    <property type="component" value="Unassembled WGS sequence"/>
</dbReference>
<evidence type="ECO:0000256" key="1">
    <source>
        <dbReference type="SAM" id="SignalP"/>
    </source>
</evidence>
<dbReference type="AlphaFoldDB" id="A0A1I4KNF7"/>
<proteinExistence type="predicted"/>
<feature type="domain" description="ABC-type glycine betaine transport system substrate-binding" evidence="2">
    <location>
        <begin position="31"/>
        <end position="294"/>
    </location>
</feature>
<dbReference type="EMBL" id="FOTY01000005">
    <property type="protein sequence ID" value="SFL80304.1"/>
    <property type="molecule type" value="Genomic_DNA"/>
</dbReference>
<feature type="chain" id="PRO_5038794308" evidence="1">
    <location>
        <begin position="28"/>
        <end position="299"/>
    </location>
</feature>
<name>A0A1I4KNF7_9BACI</name>
<gene>
    <name evidence="3" type="ORF">SAMN04488054_105126</name>
</gene>
<organism evidence="3 4">
    <name type="scientific">Salibacterium qingdaonense</name>
    <dbReference type="NCBI Taxonomy" id="266892"/>
    <lineage>
        <taxon>Bacteria</taxon>
        <taxon>Bacillati</taxon>
        <taxon>Bacillota</taxon>
        <taxon>Bacilli</taxon>
        <taxon>Bacillales</taxon>
        <taxon>Bacillaceae</taxon>
    </lineage>
</organism>
<accession>A0A1I4KNF7</accession>
<dbReference type="PROSITE" id="PS51257">
    <property type="entry name" value="PROKAR_LIPOPROTEIN"/>
    <property type="match status" value="1"/>
</dbReference>
<dbReference type="STRING" id="266892.SAMN04488054_105126"/>
<dbReference type="GO" id="GO:0022857">
    <property type="term" value="F:transmembrane transporter activity"/>
    <property type="evidence" value="ECO:0007669"/>
    <property type="project" value="InterPro"/>
</dbReference>
<dbReference type="GO" id="GO:0043190">
    <property type="term" value="C:ATP-binding cassette (ABC) transporter complex"/>
    <property type="evidence" value="ECO:0007669"/>
    <property type="project" value="InterPro"/>
</dbReference>
<dbReference type="Gene3D" id="3.40.190.120">
    <property type="entry name" value="Osmoprotection protein (prox), domain 2"/>
    <property type="match status" value="1"/>
</dbReference>
<dbReference type="Gene3D" id="3.40.190.10">
    <property type="entry name" value="Periplasmic binding protein-like II"/>
    <property type="match status" value="1"/>
</dbReference>
<evidence type="ECO:0000259" key="2">
    <source>
        <dbReference type="Pfam" id="PF04069"/>
    </source>
</evidence>
<dbReference type="Pfam" id="PF04069">
    <property type="entry name" value="OpuAC"/>
    <property type="match status" value="1"/>
</dbReference>
<feature type="signal peptide" evidence="1">
    <location>
        <begin position="1"/>
        <end position="27"/>
    </location>
</feature>
<evidence type="ECO:0000313" key="4">
    <source>
        <dbReference type="Proteomes" id="UP000199668"/>
    </source>
</evidence>
<keyword evidence="1" id="KW-0732">Signal</keyword>
<dbReference type="InterPro" id="IPR007210">
    <property type="entry name" value="ABC_Gly_betaine_transp_sub-bd"/>
</dbReference>
<sequence>MKMRHLVITIVAAFLLLIAGCSSNSGSENFTVAAATSTDAKINVQIVKSLIEDKTDHTVEIVEDLPASPQIFAGIERSEFDIASLYSGEVYNNYFDDVEYTTDQEETLKKAQTLFGEEYDIKWYDSIGFINNYSIAVKENFAQKNNVDTITDLKEYAGELTLGTDNAWIERENDGYEGFQETYGFKFADARGMDVSLMYEGIASGELDVVTAYTVDPQIIERNLKVLEDDKQFFPPYESSLVATNEVVENYPKINEILESLVGTISTEQMTDLMHKVNIGGQEIQDVATGYLQEQGMLD</sequence>
<evidence type="ECO:0000313" key="3">
    <source>
        <dbReference type="EMBL" id="SFL80304.1"/>
    </source>
</evidence>